<keyword evidence="1" id="KW-0812">Transmembrane</keyword>
<feature type="transmembrane region" description="Helical" evidence="1">
    <location>
        <begin position="42"/>
        <end position="60"/>
    </location>
</feature>
<dbReference type="EMBL" id="VSDQ01000577">
    <property type="protein sequence ID" value="TYA78513.1"/>
    <property type="molecule type" value="Genomic_DNA"/>
</dbReference>
<reference evidence="2 3" key="1">
    <citation type="submission" date="2019-08" db="EMBL/GenBank/DDBJ databases">
        <title>Seonamhaeicola sediminis sp. nov., isolated from marine sediment.</title>
        <authorList>
            <person name="Cao W.R."/>
        </authorList>
    </citation>
    <scope>NUCLEOTIDE SEQUENCE [LARGE SCALE GENOMIC DNA]</scope>
    <source>
        <strain evidence="2 3">B011</strain>
    </source>
</reference>
<feature type="transmembrane region" description="Helical" evidence="1">
    <location>
        <begin position="135"/>
        <end position="159"/>
    </location>
</feature>
<sequence>MVLSNNKSTVVGLILFAAFILQLVLKLEWTWLLQLQQEEMYKRWSGLLLTLVIAFQWLLSVVRTRKRFRQHIFTMQNIHKWVGALSPVIFYIHTMHFGYGYLLLLSYIFFANTILGYFNLDVIKNNSDALFKGWMIAHVALSLIITILMVFHVVMVFYYK</sequence>
<evidence type="ECO:0008006" key="4">
    <source>
        <dbReference type="Google" id="ProtNLM"/>
    </source>
</evidence>
<evidence type="ECO:0000313" key="3">
    <source>
        <dbReference type="Proteomes" id="UP000323930"/>
    </source>
</evidence>
<protein>
    <recommendedName>
        <fullName evidence="4">Cytochrome b561 bacterial/Ni-hydrogenase domain-containing protein</fullName>
    </recommendedName>
</protein>
<keyword evidence="3" id="KW-1185">Reference proteome</keyword>
<dbReference type="RefSeq" id="WP_148541585.1">
    <property type="nucleotide sequence ID" value="NZ_VSDQ01000577.1"/>
</dbReference>
<name>A0A5D0I477_9FLAO</name>
<feature type="transmembrane region" description="Helical" evidence="1">
    <location>
        <begin position="105"/>
        <end position="123"/>
    </location>
</feature>
<keyword evidence="1" id="KW-1133">Transmembrane helix</keyword>
<proteinExistence type="predicted"/>
<gene>
    <name evidence="2" type="ORF">FUA24_09150</name>
</gene>
<organism evidence="2 3">
    <name type="scientific">Seonamhaeicola marinus</name>
    <dbReference type="NCBI Taxonomy" id="1912246"/>
    <lineage>
        <taxon>Bacteria</taxon>
        <taxon>Pseudomonadati</taxon>
        <taxon>Bacteroidota</taxon>
        <taxon>Flavobacteriia</taxon>
        <taxon>Flavobacteriales</taxon>
        <taxon>Flavobacteriaceae</taxon>
    </lineage>
</organism>
<dbReference type="OrthoDB" id="978704at2"/>
<comment type="caution">
    <text evidence="2">The sequence shown here is derived from an EMBL/GenBank/DDBJ whole genome shotgun (WGS) entry which is preliminary data.</text>
</comment>
<keyword evidence="1" id="KW-0472">Membrane</keyword>
<dbReference type="AlphaFoldDB" id="A0A5D0I477"/>
<evidence type="ECO:0000256" key="1">
    <source>
        <dbReference type="SAM" id="Phobius"/>
    </source>
</evidence>
<accession>A0A5D0I477</accession>
<evidence type="ECO:0000313" key="2">
    <source>
        <dbReference type="EMBL" id="TYA78513.1"/>
    </source>
</evidence>
<dbReference type="Proteomes" id="UP000323930">
    <property type="component" value="Unassembled WGS sequence"/>
</dbReference>